<keyword evidence="2" id="KW-1003">Cell membrane</keyword>
<dbReference type="PANTHER" id="PTHR32322">
    <property type="entry name" value="INNER MEMBRANE TRANSPORTER"/>
    <property type="match status" value="1"/>
</dbReference>
<evidence type="ECO:0000256" key="2">
    <source>
        <dbReference type="ARBA" id="ARBA00022475"/>
    </source>
</evidence>
<feature type="domain" description="EamA" evidence="7">
    <location>
        <begin position="173"/>
        <end position="307"/>
    </location>
</feature>
<dbReference type="EMBL" id="GG693873">
    <property type="protein sequence ID" value="EES52702.1"/>
    <property type="molecule type" value="Genomic_DNA"/>
</dbReference>
<name>C6HXF0_9BACT</name>
<feature type="transmembrane region" description="Helical" evidence="6">
    <location>
        <begin position="229"/>
        <end position="253"/>
    </location>
</feature>
<evidence type="ECO:0000313" key="8">
    <source>
        <dbReference type="EMBL" id="EES52702.1"/>
    </source>
</evidence>
<dbReference type="InterPro" id="IPR037185">
    <property type="entry name" value="EmrE-like"/>
</dbReference>
<dbReference type="AlphaFoldDB" id="C6HXF0"/>
<evidence type="ECO:0000256" key="3">
    <source>
        <dbReference type="ARBA" id="ARBA00022692"/>
    </source>
</evidence>
<feature type="transmembrane region" description="Helical" evidence="6">
    <location>
        <begin position="53"/>
        <end position="73"/>
    </location>
</feature>
<evidence type="ECO:0000313" key="9">
    <source>
        <dbReference type="Proteomes" id="UP000009374"/>
    </source>
</evidence>
<feature type="transmembrane region" description="Helical" evidence="6">
    <location>
        <begin position="203"/>
        <end position="223"/>
    </location>
</feature>
<protein>
    <recommendedName>
        <fullName evidence="7">EamA domain-containing protein</fullName>
    </recommendedName>
</protein>
<evidence type="ECO:0000259" key="7">
    <source>
        <dbReference type="Pfam" id="PF00892"/>
    </source>
</evidence>
<feature type="transmembrane region" description="Helical" evidence="6">
    <location>
        <begin position="140"/>
        <end position="158"/>
    </location>
</feature>
<reference evidence="8 9" key="1">
    <citation type="journal article" date="2009" name="Appl. Environ. Microbiol.">
        <title>Community genomic and proteomic analyses of chemoautotrophic iron-oxidizing "Leptospirillum rubarum" (Group II) and "Leptospirillum ferrodiazotrophum" (Group III) bacteria in acid mine drainage biofilms.</title>
        <authorList>
            <person name="Goltsman D.S."/>
            <person name="Denef V.J."/>
            <person name="Singer S.W."/>
            <person name="VerBerkmoes N.C."/>
            <person name="Lefsrud M."/>
            <person name="Mueller R.S."/>
            <person name="Dick G.J."/>
            <person name="Sun C.L."/>
            <person name="Wheeler K.E."/>
            <person name="Zemla A."/>
            <person name="Baker B.J."/>
            <person name="Hauser L."/>
            <person name="Land M."/>
            <person name="Shah M.B."/>
            <person name="Thelen M.P."/>
            <person name="Hettich R.L."/>
            <person name="Banfield J.F."/>
        </authorList>
    </citation>
    <scope>NUCLEOTIDE SEQUENCE [LARGE SCALE GENOMIC DNA]</scope>
</reference>
<dbReference type="InterPro" id="IPR000620">
    <property type="entry name" value="EamA_dom"/>
</dbReference>
<evidence type="ECO:0000256" key="4">
    <source>
        <dbReference type="ARBA" id="ARBA00022989"/>
    </source>
</evidence>
<feature type="domain" description="EamA" evidence="7">
    <location>
        <begin position="21"/>
        <end position="154"/>
    </location>
</feature>
<keyword evidence="3 6" id="KW-0812">Transmembrane</keyword>
<accession>C6HXF0</accession>
<keyword evidence="9" id="KW-1185">Reference proteome</keyword>
<evidence type="ECO:0000256" key="5">
    <source>
        <dbReference type="ARBA" id="ARBA00023136"/>
    </source>
</evidence>
<feature type="transmembrane region" description="Helical" evidence="6">
    <location>
        <begin position="173"/>
        <end position="191"/>
    </location>
</feature>
<proteinExistence type="predicted"/>
<feature type="transmembrane region" description="Helical" evidence="6">
    <location>
        <begin position="110"/>
        <end position="128"/>
    </location>
</feature>
<feature type="transmembrane region" description="Helical" evidence="6">
    <location>
        <begin position="290"/>
        <end position="309"/>
    </location>
</feature>
<dbReference type="GO" id="GO:0005886">
    <property type="term" value="C:plasma membrane"/>
    <property type="evidence" value="ECO:0007669"/>
    <property type="project" value="UniProtKB-SubCell"/>
</dbReference>
<evidence type="ECO:0000256" key="6">
    <source>
        <dbReference type="SAM" id="Phobius"/>
    </source>
</evidence>
<dbReference type="InterPro" id="IPR050638">
    <property type="entry name" value="AA-Vitamin_Transporters"/>
</dbReference>
<dbReference type="Proteomes" id="UP000009374">
    <property type="component" value="Unassembled WGS sequence"/>
</dbReference>
<dbReference type="Pfam" id="PF00892">
    <property type="entry name" value="EamA"/>
    <property type="match status" value="2"/>
</dbReference>
<feature type="transmembrane region" description="Helical" evidence="6">
    <location>
        <begin position="85"/>
        <end position="104"/>
    </location>
</feature>
<feature type="transmembrane region" description="Helical" evidence="6">
    <location>
        <begin position="265"/>
        <end position="284"/>
    </location>
</feature>
<keyword evidence="4 6" id="KW-1133">Transmembrane helix</keyword>
<dbReference type="Gene3D" id="1.10.3730.20">
    <property type="match status" value="1"/>
</dbReference>
<organism evidence="8 9">
    <name type="scientific">Leptospirillum ferrodiazotrophum</name>
    <dbReference type="NCBI Taxonomy" id="412449"/>
    <lineage>
        <taxon>Bacteria</taxon>
        <taxon>Pseudomonadati</taxon>
        <taxon>Nitrospirota</taxon>
        <taxon>Nitrospiria</taxon>
        <taxon>Nitrospirales</taxon>
        <taxon>Nitrospiraceae</taxon>
        <taxon>Leptospirillum</taxon>
    </lineage>
</organism>
<comment type="subcellular location">
    <subcellularLocation>
        <location evidence="1">Cell membrane</location>
        <topology evidence="1">Multi-pass membrane protein</topology>
    </subcellularLocation>
</comment>
<dbReference type="PANTHER" id="PTHR32322:SF18">
    <property type="entry name" value="S-ADENOSYLMETHIONINE_S-ADENOSYLHOMOCYSTEINE TRANSPORTER"/>
    <property type="match status" value="1"/>
</dbReference>
<dbReference type="SUPFAM" id="SSF103481">
    <property type="entry name" value="Multidrug resistance efflux transporter EmrE"/>
    <property type="match status" value="2"/>
</dbReference>
<keyword evidence="5 6" id="KW-0472">Membrane</keyword>
<gene>
    <name evidence="8" type="ORF">UBAL3_92050074</name>
</gene>
<evidence type="ECO:0000256" key="1">
    <source>
        <dbReference type="ARBA" id="ARBA00004651"/>
    </source>
</evidence>
<feature type="transmembrane region" description="Helical" evidence="6">
    <location>
        <begin position="24"/>
        <end position="41"/>
    </location>
</feature>
<sequence>MTPDSSRPSSSDPLWFGRFRKGTLAAWVVVLFWGFHYVVLYRPLRLIDPERYLILRFFWAAILVLIFSLFVPVLRGISRKNWQRLFLLSLVGIVAYQWVFLKAASLLDPVSLVLILSLGPVLVALYGHVKGHESFSPLQWGSMALIGVGIFLVVRGALPQAVSRTGSERHGEGLLMAVLSLLFFTVWTLMTREMTRRVSTLQITLVPVLLGGIVLAPLHPAWILPPSGVHARLIIFSLLYSIFFALFFSYYLWNVAVADIGPARAGLWTNGQPVVAAIGSAIFLGHRMGTLQMVGGVVALAGYWLFFGLEKPGAAFRRGTSHPGKDAESSSDLS</sequence>